<reference evidence="3" key="1">
    <citation type="submission" date="2013-09" db="EMBL/GenBank/DDBJ databases">
        <title>The Genome Sequence of Anopheles culicifacies species A.</title>
        <authorList>
            <consortium name="The Broad Institute Genomics Platform"/>
            <person name="Neafsey D.E."/>
            <person name="Besansky N."/>
            <person name="Howell P."/>
            <person name="Walton C."/>
            <person name="Young S.K."/>
            <person name="Zeng Q."/>
            <person name="Gargeya S."/>
            <person name="Fitzgerald M."/>
            <person name="Haas B."/>
            <person name="Abouelleil A."/>
            <person name="Allen A.W."/>
            <person name="Alvarado L."/>
            <person name="Arachchi H.M."/>
            <person name="Berlin A.M."/>
            <person name="Chapman S.B."/>
            <person name="Gainer-Dewar J."/>
            <person name="Goldberg J."/>
            <person name="Griggs A."/>
            <person name="Gujja S."/>
            <person name="Hansen M."/>
            <person name="Howarth C."/>
            <person name="Imamovic A."/>
            <person name="Ireland A."/>
            <person name="Larimer J."/>
            <person name="McCowan C."/>
            <person name="Murphy C."/>
            <person name="Pearson M."/>
            <person name="Poon T.W."/>
            <person name="Priest M."/>
            <person name="Roberts A."/>
            <person name="Saif S."/>
            <person name="Shea T."/>
            <person name="Sisk P."/>
            <person name="Sykes S."/>
            <person name="Wortman J."/>
            <person name="Nusbaum C."/>
            <person name="Birren B."/>
        </authorList>
    </citation>
    <scope>NUCLEOTIDE SEQUENCE [LARGE SCALE GENOMIC DNA]</scope>
    <source>
        <strain evidence="3">A-37</strain>
    </source>
</reference>
<keyword evidence="3" id="KW-1185">Reference proteome</keyword>
<keyword evidence="1" id="KW-0812">Transmembrane</keyword>
<dbReference type="AlphaFoldDB" id="A0A182MN51"/>
<name>A0A182MN51_9DIPT</name>
<dbReference type="Proteomes" id="UP000075883">
    <property type="component" value="Unassembled WGS sequence"/>
</dbReference>
<keyword evidence="1" id="KW-0472">Membrane</keyword>
<dbReference type="EnsemblMetazoa" id="ACUA022248-RA">
    <property type="protein sequence ID" value="ACUA022248-PA"/>
    <property type="gene ID" value="ACUA022248"/>
</dbReference>
<protein>
    <submittedName>
        <fullName evidence="2">Uncharacterized protein</fullName>
    </submittedName>
</protein>
<keyword evidence="1" id="KW-1133">Transmembrane helix</keyword>
<reference evidence="2" key="2">
    <citation type="submission" date="2020-05" db="UniProtKB">
        <authorList>
            <consortium name="EnsemblMetazoa"/>
        </authorList>
    </citation>
    <scope>IDENTIFICATION</scope>
    <source>
        <strain evidence="2">A-37</strain>
    </source>
</reference>
<dbReference type="VEuPathDB" id="VectorBase:ACUA022248"/>
<accession>A0A182MN51</accession>
<dbReference type="EMBL" id="AXCM01009206">
    <property type="status" value="NOT_ANNOTATED_CDS"/>
    <property type="molecule type" value="Genomic_DNA"/>
</dbReference>
<evidence type="ECO:0000313" key="2">
    <source>
        <dbReference type="EnsemblMetazoa" id="ACUA022248-PA"/>
    </source>
</evidence>
<organism evidence="2 3">
    <name type="scientific">Anopheles culicifacies</name>
    <dbReference type="NCBI Taxonomy" id="139723"/>
    <lineage>
        <taxon>Eukaryota</taxon>
        <taxon>Metazoa</taxon>
        <taxon>Ecdysozoa</taxon>
        <taxon>Arthropoda</taxon>
        <taxon>Hexapoda</taxon>
        <taxon>Insecta</taxon>
        <taxon>Pterygota</taxon>
        <taxon>Neoptera</taxon>
        <taxon>Endopterygota</taxon>
        <taxon>Diptera</taxon>
        <taxon>Nematocera</taxon>
        <taxon>Culicoidea</taxon>
        <taxon>Culicidae</taxon>
        <taxon>Anophelinae</taxon>
        <taxon>Anopheles</taxon>
        <taxon>culicifacies species complex</taxon>
    </lineage>
</organism>
<evidence type="ECO:0000256" key="1">
    <source>
        <dbReference type="SAM" id="Phobius"/>
    </source>
</evidence>
<feature type="transmembrane region" description="Helical" evidence="1">
    <location>
        <begin position="47"/>
        <end position="69"/>
    </location>
</feature>
<evidence type="ECO:0000313" key="3">
    <source>
        <dbReference type="Proteomes" id="UP000075883"/>
    </source>
</evidence>
<proteinExistence type="predicted"/>
<sequence>MYKFGGKFEIITRPKPVLQYSCFIDGFHFFLLKLFPRIVDELFELTVFQLALSQHMLGVLLMVIFLVGARHLQHKLCIRIAAKFVQLNEPSTRTVYVLTSKFCNAFVVHEGHAA</sequence>
<dbReference type="EMBL" id="AXCM01009205">
    <property type="status" value="NOT_ANNOTATED_CDS"/>
    <property type="molecule type" value="Genomic_DNA"/>
</dbReference>